<evidence type="ECO:0000313" key="3">
    <source>
        <dbReference type="Proteomes" id="UP000262172"/>
    </source>
</evidence>
<dbReference type="GO" id="GO:0003700">
    <property type="term" value="F:DNA-binding transcription factor activity"/>
    <property type="evidence" value="ECO:0007669"/>
    <property type="project" value="InterPro"/>
</dbReference>
<dbReference type="InterPro" id="IPR036390">
    <property type="entry name" value="WH_DNA-bd_sf"/>
</dbReference>
<comment type="caution">
    <text evidence="2">The sequence shown here is derived from an EMBL/GenBank/DDBJ whole genome shotgun (WGS) entry which is preliminary data.</text>
</comment>
<name>A0A371NWM6_9MICO</name>
<dbReference type="PANTHER" id="PTHR38600">
    <property type="entry name" value="TRANSCRIPTIONAL REGULATORY PROTEIN"/>
    <property type="match status" value="1"/>
</dbReference>
<evidence type="ECO:0000313" key="2">
    <source>
        <dbReference type="EMBL" id="REJ06309.1"/>
    </source>
</evidence>
<accession>A0A371NWM6</accession>
<dbReference type="InterPro" id="IPR036388">
    <property type="entry name" value="WH-like_DNA-bd_sf"/>
</dbReference>
<dbReference type="Proteomes" id="UP000262172">
    <property type="component" value="Unassembled WGS sequence"/>
</dbReference>
<reference evidence="2 3" key="1">
    <citation type="submission" date="2018-08" db="EMBL/GenBank/DDBJ databases">
        <title>Isolation, diversity and antifungal activity of Actinobacteria from cow dung.</title>
        <authorList>
            <person name="Ling L."/>
        </authorList>
    </citation>
    <scope>NUCLEOTIDE SEQUENCE [LARGE SCALE GENOMIC DNA]</scope>
    <source>
        <strain evidence="2 3">NEAU-LLE</strain>
    </source>
</reference>
<dbReference type="AlphaFoldDB" id="A0A371NWM6"/>
<dbReference type="EMBL" id="QUAB01000036">
    <property type="protein sequence ID" value="REJ06309.1"/>
    <property type="molecule type" value="Genomic_DNA"/>
</dbReference>
<gene>
    <name evidence="2" type="ORF">DY023_06675</name>
</gene>
<dbReference type="CDD" id="cd00090">
    <property type="entry name" value="HTH_ARSR"/>
    <property type="match status" value="1"/>
</dbReference>
<organism evidence="2 3">
    <name type="scientific">Microbacterium bovistercoris</name>
    <dbReference type="NCBI Taxonomy" id="2293570"/>
    <lineage>
        <taxon>Bacteria</taxon>
        <taxon>Bacillati</taxon>
        <taxon>Actinomycetota</taxon>
        <taxon>Actinomycetes</taxon>
        <taxon>Micrococcales</taxon>
        <taxon>Microbacteriaceae</taxon>
        <taxon>Microbacterium</taxon>
    </lineage>
</organism>
<dbReference type="InterPro" id="IPR011991">
    <property type="entry name" value="ArsR-like_HTH"/>
</dbReference>
<dbReference type="InterPro" id="IPR001845">
    <property type="entry name" value="HTH_ArsR_DNA-bd_dom"/>
</dbReference>
<sequence length="113" mass="12426">MQGVTLMEPTGDQLLVVLSTLANPHRMRILASLTKAPTYVSALAREIGISRPLLQVHLRRLEAAGLVASELRLSEQGTAMNYYSVQPFEIRLDPDAVARATTTLTDRKDDDHG</sequence>
<protein>
    <submittedName>
        <fullName evidence="2">ArsR family transcriptional regulator</fullName>
    </submittedName>
</protein>
<keyword evidence="3" id="KW-1185">Reference proteome</keyword>
<dbReference type="Gene3D" id="1.10.10.10">
    <property type="entry name" value="Winged helix-like DNA-binding domain superfamily/Winged helix DNA-binding domain"/>
    <property type="match status" value="1"/>
</dbReference>
<dbReference type="PANTHER" id="PTHR38600:SF1">
    <property type="entry name" value="TRANSCRIPTIONAL REGULATORY PROTEIN"/>
    <property type="match status" value="1"/>
</dbReference>
<evidence type="ECO:0000259" key="1">
    <source>
        <dbReference type="SMART" id="SM00418"/>
    </source>
</evidence>
<proteinExistence type="predicted"/>
<dbReference type="Pfam" id="PF12840">
    <property type="entry name" value="HTH_20"/>
    <property type="match status" value="1"/>
</dbReference>
<dbReference type="SUPFAM" id="SSF46785">
    <property type="entry name" value="Winged helix' DNA-binding domain"/>
    <property type="match status" value="1"/>
</dbReference>
<dbReference type="OrthoDB" id="166264at2"/>
<feature type="domain" description="HTH arsR-type" evidence="1">
    <location>
        <begin position="16"/>
        <end position="99"/>
    </location>
</feature>
<dbReference type="SMART" id="SM00418">
    <property type="entry name" value="HTH_ARSR"/>
    <property type="match status" value="1"/>
</dbReference>